<comment type="caution">
    <text evidence="2">The sequence shown here is derived from an EMBL/GenBank/DDBJ whole genome shotgun (WGS) entry which is preliminary data.</text>
</comment>
<feature type="chain" id="PRO_5020781735" description="UPAR/Ly6 domain-containing protein" evidence="1">
    <location>
        <begin position="27"/>
        <end position="155"/>
    </location>
</feature>
<keyword evidence="1" id="KW-0732">Signal</keyword>
<feature type="signal peptide" evidence="1">
    <location>
        <begin position="1"/>
        <end position="26"/>
    </location>
</feature>
<name>A0A4V6A6Q8_STECR</name>
<proteinExistence type="predicted"/>
<evidence type="ECO:0000313" key="3">
    <source>
        <dbReference type="Proteomes" id="UP000298663"/>
    </source>
</evidence>
<dbReference type="Proteomes" id="UP000298663">
    <property type="component" value="Unassembled WGS sequence"/>
</dbReference>
<gene>
    <name evidence="2" type="ORF">L596_009918</name>
</gene>
<sequence length="155" mass="16357">MWAVEQTVMLRDSLILLLVAVSVSLANHCWNEKSINGNDVLPRESKFCIMDWCVTVAGTIDGETGTVRYCGGIFCSLIGETCVDKSVSIPVIGSVDGNICCCRGDHCNNAAFATEAPAPPPTTTTTTTTTNSSSTVSTKMGWGVVTIAGLSVLLY</sequence>
<organism evidence="2 3">
    <name type="scientific">Steinernema carpocapsae</name>
    <name type="common">Entomopathogenic nematode</name>
    <dbReference type="NCBI Taxonomy" id="34508"/>
    <lineage>
        <taxon>Eukaryota</taxon>
        <taxon>Metazoa</taxon>
        <taxon>Ecdysozoa</taxon>
        <taxon>Nematoda</taxon>
        <taxon>Chromadorea</taxon>
        <taxon>Rhabditida</taxon>
        <taxon>Tylenchina</taxon>
        <taxon>Panagrolaimomorpha</taxon>
        <taxon>Strongyloidoidea</taxon>
        <taxon>Steinernematidae</taxon>
        <taxon>Steinernema</taxon>
    </lineage>
</organism>
<dbReference type="PANTHER" id="PTHR34721">
    <property type="entry name" value="PROTEIN CBG09734"/>
    <property type="match status" value="1"/>
</dbReference>
<dbReference type="PANTHER" id="PTHR34721:SF3">
    <property type="entry name" value="ACTIVIN_RECP DOMAIN-CONTAINING PROTEIN-RELATED"/>
    <property type="match status" value="1"/>
</dbReference>
<dbReference type="EMBL" id="AZBU02000002">
    <property type="protein sequence ID" value="TKR95795.1"/>
    <property type="molecule type" value="Genomic_DNA"/>
</dbReference>
<evidence type="ECO:0000256" key="1">
    <source>
        <dbReference type="SAM" id="SignalP"/>
    </source>
</evidence>
<accession>A0A4V6A6Q8</accession>
<keyword evidence="3" id="KW-1185">Reference proteome</keyword>
<reference evidence="2 3" key="1">
    <citation type="journal article" date="2015" name="Genome Biol.">
        <title>Comparative genomics of Steinernema reveals deeply conserved gene regulatory networks.</title>
        <authorList>
            <person name="Dillman A.R."/>
            <person name="Macchietto M."/>
            <person name="Porter C.F."/>
            <person name="Rogers A."/>
            <person name="Williams B."/>
            <person name="Antoshechkin I."/>
            <person name="Lee M.M."/>
            <person name="Goodwin Z."/>
            <person name="Lu X."/>
            <person name="Lewis E.E."/>
            <person name="Goodrich-Blair H."/>
            <person name="Stock S.P."/>
            <person name="Adams B.J."/>
            <person name="Sternberg P.W."/>
            <person name="Mortazavi A."/>
        </authorList>
    </citation>
    <scope>NUCLEOTIDE SEQUENCE [LARGE SCALE GENOMIC DNA]</scope>
    <source>
        <strain evidence="2 3">ALL</strain>
    </source>
</reference>
<reference evidence="2 3" key="2">
    <citation type="journal article" date="2019" name="G3 (Bethesda)">
        <title>Hybrid Assembly of the Genome of the Entomopathogenic Nematode Steinernema carpocapsae Identifies the X-Chromosome.</title>
        <authorList>
            <person name="Serra L."/>
            <person name="Macchietto M."/>
            <person name="Macias-Munoz A."/>
            <person name="McGill C.J."/>
            <person name="Rodriguez I.M."/>
            <person name="Rodriguez B."/>
            <person name="Murad R."/>
            <person name="Mortazavi A."/>
        </authorList>
    </citation>
    <scope>NUCLEOTIDE SEQUENCE [LARGE SCALE GENOMIC DNA]</scope>
    <source>
        <strain evidence="2 3">ALL</strain>
    </source>
</reference>
<dbReference type="AlphaFoldDB" id="A0A4V6A6Q8"/>
<evidence type="ECO:0008006" key="4">
    <source>
        <dbReference type="Google" id="ProtNLM"/>
    </source>
</evidence>
<protein>
    <recommendedName>
        <fullName evidence="4">UPAR/Ly6 domain-containing protein</fullName>
    </recommendedName>
</protein>
<evidence type="ECO:0000313" key="2">
    <source>
        <dbReference type="EMBL" id="TKR95795.1"/>
    </source>
</evidence>